<reference evidence="1 2" key="1">
    <citation type="submission" date="2018-08" db="EMBL/GenBank/DDBJ databases">
        <title>Fibrisoma montanum sp. nov., isolated from Danxia mountain soil.</title>
        <authorList>
            <person name="Huang Y."/>
        </authorList>
    </citation>
    <scope>NUCLEOTIDE SEQUENCE [LARGE SCALE GENOMIC DNA]</scope>
    <source>
        <strain evidence="1 2">HYT19</strain>
    </source>
</reference>
<keyword evidence="2" id="KW-1185">Reference proteome</keyword>
<evidence type="ECO:0000313" key="1">
    <source>
        <dbReference type="EMBL" id="RIV27256.1"/>
    </source>
</evidence>
<protein>
    <submittedName>
        <fullName evidence="1">LamG domain-containing protein</fullName>
    </submittedName>
</protein>
<gene>
    <name evidence="1" type="ORF">DYU11_02790</name>
</gene>
<dbReference type="InterPro" id="IPR013320">
    <property type="entry name" value="ConA-like_dom_sf"/>
</dbReference>
<dbReference type="Gene3D" id="2.60.120.200">
    <property type="match status" value="1"/>
</dbReference>
<sequence>MTSRIHIFCVTLTGLTVAVLLTSFRKNLPVRDDRMVKTILSMPNLVALWDFNEPEGQDRKAKGAGDFPLKETDGTLPRVSEGPLSGYSALFANDAYLSLPNAQTGKLNIHGKGQGVSVVAYVKWRGEQTGFVGGMWNEYKDGGKRQYGLFVSLPYYNGRNQVCGHISWTGKPTPPFPYSIDYSASKQPVPANEWACVALTYDGKYIKSYLNGVFQERAPELIDHTAGFEGYPNGLTQSKNPYHFPDGMGNNGSDFTVGAVLLKAGMGNRFRGQIGGLAVFDRALTDKEMKKLAEPVVRLAQSK</sequence>
<proteinExistence type="predicted"/>
<dbReference type="Proteomes" id="UP000283523">
    <property type="component" value="Unassembled WGS sequence"/>
</dbReference>
<dbReference type="AlphaFoldDB" id="A0A418MIN2"/>
<name>A0A418MIN2_9BACT</name>
<dbReference type="GO" id="GO:0005975">
    <property type="term" value="P:carbohydrate metabolic process"/>
    <property type="evidence" value="ECO:0007669"/>
    <property type="project" value="UniProtKB-ARBA"/>
</dbReference>
<dbReference type="OrthoDB" id="5124266at2"/>
<accession>A0A418MIN2</accession>
<organism evidence="1 2">
    <name type="scientific">Fibrisoma montanum</name>
    <dbReference type="NCBI Taxonomy" id="2305895"/>
    <lineage>
        <taxon>Bacteria</taxon>
        <taxon>Pseudomonadati</taxon>
        <taxon>Bacteroidota</taxon>
        <taxon>Cytophagia</taxon>
        <taxon>Cytophagales</taxon>
        <taxon>Spirosomataceae</taxon>
        <taxon>Fibrisoma</taxon>
    </lineage>
</organism>
<comment type="caution">
    <text evidence="1">The sequence shown here is derived from an EMBL/GenBank/DDBJ whole genome shotgun (WGS) entry which is preliminary data.</text>
</comment>
<dbReference type="RefSeq" id="WP_119666107.1">
    <property type="nucleotide sequence ID" value="NZ_QXED01000001.1"/>
</dbReference>
<evidence type="ECO:0000313" key="2">
    <source>
        <dbReference type="Proteomes" id="UP000283523"/>
    </source>
</evidence>
<dbReference type="EMBL" id="QXED01000001">
    <property type="protein sequence ID" value="RIV27256.1"/>
    <property type="molecule type" value="Genomic_DNA"/>
</dbReference>
<dbReference type="GO" id="GO:0004553">
    <property type="term" value="F:hydrolase activity, hydrolyzing O-glycosyl compounds"/>
    <property type="evidence" value="ECO:0007669"/>
    <property type="project" value="UniProtKB-ARBA"/>
</dbReference>
<dbReference type="SUPFAM" id="SSF49899">
    <property type="entry name" value="Concanavalin A-like lectins/glucanases"/>
    <property type="match status" value="1"/>
</dbReference>